<proteinExistence type="predicted"/>
<dbReference type="EMBL" id="AAPH01000009">
    <property type="protein sequence ID" value="EAS43747.1"/>
    <property type="molecule type" value="Genomic_DNA"/>
</dbReference>
<dbReference type="GO" id="GO:0016787">
    <property type="term" value="F:hydrolase activity"/>
    <property type="evidence" value="ECO:0007669"/>
    <property type="project" value="UniProtKB-KW"/>
</dbReference>
<dbReference type="HOGENOM" id="CLU_3102035_0_0_6"/>
<protein>
    <submittedName>
        <fullName evidence="1">Hypothetical Cell wall-associated hydrolase</fullName>
    </submittedName>
</protein>
<organism evidence="1 2">
    <name type="scientific">Photobacterium profundum 3TCK</name>
    <dbReference type="NCBI Taxonomy" id="314280"/>
    <lineage>
        <taxon>Bacteria</taxon>
        <taxon>Pseudomonadati</taxon>
        <taxon>Pseudomonadota</taxon>
        <taxon>Gammaproteobacteria</taxon>
        <taxon>Vibrionales</taxon>
        <taxon>Vibrionaceae</taxon>
        <taxon>Photobacterium</taxon>
    </lineage>
</organism>
<name>Q1Z519_9GAMM</name>
<evidence type="ECO:0000313" key="1">
    <source>
        <dbReference type="EMBL" id="EAS43747.1"/>
    </source>
</evidence>
<accession>Q1Z519</accession>
<dbReference type="Proteomes" id="UP000003789">
    <property type="component" value="Unassembled WGS sequence"/>
</dbReference>
<keyword evidence="1" id="KW-0378">Hydrolase</keyword>
<evidence type="ECO:0000313" key="2">
    <source>
        <dbReference type="Proteomes" id="UP000003789"/>
    </source>
</evidence>
<gene>
    <name evidence="1" type="ORF">P3TCK_18247</name>
</gene>
<sequence>MTLKDAQVGDLILFTGTNPNVQKPGYAGIISKINNDSITLVRSSSSKSTSA</sequence>
<reference evidence="1 2" key="1">
    <citation type="submission" date="2006-03" db="EMBL/GenBank/DDBJ databases">
        <authorList>
            <person name="Bartlett D.H."/>
            <person name="Valle G."/>
            <person name="Lauro F.M."/>
            <person name="Vezzi A."/>
            <person name="Simonato F."/>
            <person name="Eloe E."/>
            <person name="Vitulo N."/>
            <person name="Stratton T.K."/>
            <person name="D'angelo M."/>
            <person name="Ferriera S."/>
            <person name="Johnson J."/>
            <person name="Kravitz S."/>
            <person name="Beeson K."/>
            <person name="Sutton G."/>
            <person name="Rogers Y."/>
            <person name="Friedman R."/>
            <person name="Frazier M."/>
            <person name="Venter J.C."/>
        </authorList>
    </citation>
    <scope>NUCLEOTIDE SEQUENCE [LARGE SCALE GENOMIC DNA]</scope>
    <source>
        <strain evidence="1 2">3TCK</strain>
    </source>
</reference>
<comment type="caution">
    <text evidence="1">The sequence shown here is derived from an EMBL/GenBank/DDBJ whole genome shotgun (WGS) entry which is preliminary data.</text>
</comment>
<dbReference type="AlphaFoldDB" id="Q1Z519"/>